<proteinExistence type="predicted"/>
<dbReference type="EMBL" id="CP002601">
    <property type="protein sequence ID" value="AEA65450.1"/>
    <property type="molecule type" value="Genomic_DNA"/>
</dbReference>
<evidence type="ECO:0000313" key="1">
    <source>
        <dbReference type="EMBL" id="AEA65450.1"/>
    </source>
</evidence>
<name>F2LRZ5_BURGS</name>
<dbReference type="AlphaFoldDB" id="F2LRZ5"/>
<reference evidence="1 2" key="1">
    <citation type="journal article" date="2011" name="J. Bacteriol.">
        <title>Complete genome sequence of Burkholderia gladioli BSR3.</title>
        <authorList>
            <person name="Seo Y.S."/>
            <person name="Lim J."/>
            <person name="Choi B.S."/>
            <person name="Kim H."/>
            <person name="Goo E."/>
            <person name="Lee B."/>
            <person name="Lim J.S."/>
            <person name="Choi I.Y."/>
            <person name="Moon J.S."/>
            <person name="Kim J."/>
            <person name="Hwang I."/>
        </authorList>
    </citation>
    <scope>NUCLEOTIDE SEQUENCE [LARGE SCALE GENOMIC DNA]</scope>
    <source>
        <strain evidence="2">BSR3</strain>
    </source>
</reference>
<dbReference type="KEGG" id="bgd:bgla_1p0450"/>
<dbReference type="RefSeq" id="WP_013699832.1">
    <property type="nucleotide sequence ID" value="NC_015382.1"/>
</dbReference>
<dbReference type="Proteomes" id="UP000008316">
    <property type="component" value="Plasmid bgla_1p"/>
</dbReference>
<geneLocation type="plasmid" evidence="1 2">
    <name>bgla_1p</name>
</geneLocation>
<protein>
    <submittedName>
        <fullName evidence="1">Transcriptional regulator, Fis family protein</fullName>
    </submittedName>
</protein>
<accession>F2LRZ5</accession>
<keyword evidence="2" id="KW-1185">Reference proteome</keyword>
<keyword evidence="1" id="KW-0614">Plasmid</keyword>
<dbReference type="HOGENOM" id="CLU_109720_2_0_4"/>
<evidence type="ECO:0000313" key="2">
    <source>
        <dbReference type="Proteomes" id="UP000008316"/>
    </source>
</evidence>
<gene>
    <name evidence="1" type="ordered locus">bgla_1p0450</name>
</gene>
<sequence>MPKTVSKLNQHAARSRLTQLGKRKLLPLSKEAVDAMALQYHAALVALQARQGAEHGVMILLQMVVVAGFIGEATAVKIDPAVLGELESALNAALARGRATEEWSLDAQAHDLCAALLAEHERQLRVTPLATLQEVLARVKRFAEGERFGARAARSPGARTDG</sequence>
<organism evidence="1 2">
    <name type="scientific">Burkholderia gladioli (strain BSR3)</name>
    <dbReference type="NCBI Taxonomy" id="999541"/>
    <lineage>
        <taxon>Bacteria</taxon>
        <taxon>Pseudomonadati</taxon>
        <taxon>Pseudomonadota</taxon>
        <taxon>Betaproteobacteria</taxon>
        <taxon>Burkholderiales</taxon>
        <taxon>Burkholderiaceae</taxon>
        <taxon>Burkholderia</taxon>
    </lineage>
</organism>